<dbReference type="EC" id="2.4.1.-" evidence="8"/>
<reference evidence="9 10" key="1">
    <citation type="submission" date="2018-10" db="EMBL/GenBank/DDBJ databases">
        <title>A high-quality apple genome assembly.</title>
        <authorList>
            <person name="Hu J."/>
        </authorList>
    </citation>
    <scope>NUCLEOTIDE SEQUENCE [LARGE SCALE GENOMIC DNA]</scope>
    <source>
        <strain evidence="10">cv. HFTH1</strain>
        <tissue evidence="9">Young leaf</tissue>
    </source>
</reference>
<gene>
    <name evidence="9" type="ORF">DVH24_015768</name>
</gene>
<evidence type="ECO:0000256" key="8">
    <source>
        <dbReference type="RuleBase" id="RU366017"/>
    </source>
</evidence>
<comment type="similarity">
    <text evidence="2 8">Belongs to the glycosyltransferase 92 family.</text>
</comment>
<keyword evidence="7" id="KW-0472">Membrane</keyword>
<keyword evidence="6" id="KW-1133">Transmembrane helix</keyword>
<sequence length="141" mass="16390">MPKSLLPQNNHNDDVVGQVSVKCNDFDPSNRTTHPAEGVTQGYTCRRWFKQQHKSIVQLDAVAYLQVNVIHHFELKKGYITRQLSMEKGVMNHYKYQAWPEFQTKFRRRLSAYMVDWTLALNPKSQDRTPGLGFQPVEPKG</sequence>
<keyword evidence="4 8" id="KW-0808">Transferase</keyword>
<evidence type="ECO:0000256" key="1">
    <source>
        <dbReference type="ARBA" id="ARBA00004167"/>
    </source>
</evidence>
<evidence type="ECO:0000256" key="2">
    <source>
        <dbReference type="ARBA" id="ARBA00007647"/>
    </source>
</evidence>
<organism evidence="9 10">
    <name type="scientific">Malus domestica</name>
    <name type="common">Apple</name>
    <name type="synonym">Pyrus malus</name>
    <dbReference type="NCBI Taxonomy" id="3750"/>
    <lineage>
        <taxon>Eukaryota</taxon>
        <taxon>Viridiplantae</taxon>
        <taxon>Streptophyta</taxon>
        <taxon>Embryophyta</taxon>
        <taxon>Tracheophyta</taxon>
        <taxon>Spermatophyta</taxon>
        <taxon>Magnoliopsida</taxon>
        <taxon>eudicotyledons</taxon>
        <taxon>Gunneridae</taxon>
        <taxon>Pentapetalae</taxon>
        <taxon>rosids</taxon>
        <taxon>fabids</taxon>
        <taxon>Rosales</taxon>
        <taxon>Rosaceae</taxon>
        <taxon>Amygdaloideae</taxon>
        <taxon>Maleae</taxon>
        <taxon>Malus</taxon>
    </lineage>
</organism>
<dbReference type="Proteomes" id="UP000290289">
    <property type="component" value="Chromosome 16"/>
</dbReference>
<dbReference type="GO" id="GO:0016757">
    <property type="term" value="F:glycosyltransferase activity"/>
    <property type="evidence" value="ECO:0007669"/>
    <property type="project" value="UniProtKB-UniRule"/>
</dbReference>
<dbReference type="EMBL" id="RDQH01000342">
    <property type="protein sequence ID" value="RXH71146.1"/>
    <property type="molecule type" value="Genomic_DNA"/>
</dbReference>
<proteinExistence type="inferred from homology"/>
<evidence type="ECO:0000256" key="5">
    <source>
        <dbReference type="ARBA" id="ARBA00022692"/>
    </source>
</evidence>
<dbReference type="GO" id="GO:0005737">
    <property type="term" value="C:cytoplasm"/>
    <property type="evidence" value="ECO:0007669"/>
    <property type="project" value="TreeGrafter"/>
</dbReference>
<dbReference type="AlphaFoldDB" id="A0A498HI46"/>
<dbReference type="PANTHER" id="PTHR21461:SF69">
    <property type="entry name" value="GLYCOSYLTRANSFERASE FAMILY 92 PROTEIN"/>
    <property type="match status" value="1"/>
</dbReference>
<dbReference type="STRING" id="3750.A0A498HI46"/>
<protein>
    <recommendedName>
        <fullName evidence="8">Glycosyltransferase family 92 protein</fullName>
        <ecNumber evidence="8">2.4.1.-</ecNumber>
    </recommendedName>
</protein>
<keyword evidence="5" id="KW-0812">Transmembrane</keyword>
<name>A0A498HI46_MALDO</name>
<evidence type="ECO:0000256" key="6">
    <source>
        <dbReference type="ARBA" id="ARBA00022989"/>
    </source>
</evidence>
<comment type="subcellular location">
    <subcellularLocation>
        <location evidence="1">Membrane</location>
        <topology evidence="1">Single-pass membrane protein</topology>
    </subcellularLocation>
</comment>
<comment type="caution">
    <text evidence="9">The sequence shown here is derived from an EMBL/GenBank/DDBJ whole genome shotgun (WGS) entry which is preliminary data.</text>
</comment>
<keyword evidence="10" id="KW-1185">Reference proteome</keyword>
<accession>A0A498HI46</accession>
<dbReference type="GO" id="GO:0016020">
    <property type="term" value="C:membrane"/>
    <property type="evidence" value="ECO:0007669"/>
    <property type="project" value="UniProtKB-SubCell"/>
</dbReference>
<dbReference type="Pfam" id="PF01697">
    <property type="entry name" value="Glyco_transf_92"/>
    <property type="match status" value="1"/>
</dbReference>
<evidence type="ECO:0000313" key="10">
    <source>
        <dbReference type="Proteomes" id="UP000290289"/>
    </source>
</evidence>
<evidence type="ECO:0000256" key="4">
    <source>
        <dbReference type="ARBA" id="ARBA00022679"/>
    </source>
</evidence>
<evidence type="ECO:0000313" key="9">
    <source>
        <dbReference type="EMBL" id="RXH71146.1"/>
    </source>
</evidence>
<evidence type="ECO:0000256" key="3">
    <source>
        <dbReference type="ARBA" id="ARBA00022676"/>
    </source>
</evidence>
<keyword evidence="3 8" id="KW-0328">Glycosyltransferase</keyword>
<dbReference type="PANTHER" id="PTHR21461">
    <property type="entry name" value="GLYCOSYLTRANSFERASE FAMILY 92 PROTEIN"/>
    <property type="match status" value="1"/>
</dbReference>
<evidence type="ECO:0000256" key="7">
    <source>
        <dbReference type="ARBA" id="ARBA00023136"/>
    </source>
</evidence>
<dbReference type="InterPro" id="IPR008166">
    <property type="entry name" value="Glyco_transf_92"/>
</dbReference>